<dbReference type="AlphaFoldDB" id="A0A4P6YGY9"/>
<proteinExistence type="predicted"/>
<organism evidence="1 2">
    <name type="scientific">Flavobacterium nackdongense</name>
    <dbReference type="NCBI Taxonomy" id="2547394"/>
    <lineage>
        <taxon>Bacteria</taxon>
        <taxon>Pseudomonadati</taxon>
        <taxon>Bacteroidota</taxon>
        <taxon>Flavobacteriia</taxon>
        <taxon>Flavobacteriales</taxon>
        <taxon>Flavobacteriaceae</taxon>
        <taxon>Flavobacterium</taxon>
    </lineage>
</organism>
<sequence>MIWAIIFGIAVVFIFNIVSNNFKDKVSLAGTSLEEKFSILISKINDEAFNGEAIVTKGSINGCLNIFNPNGSQHFVEIMYSYGNLQITWKYKYYQKEMIYNRSFLNIRNLSSFEEIKVANILIQEVSDKIENHKLIVMKDLY</sequence>
<keyword evidence="2" id="KW-1185">Reference proteome</keyword>
<dbReference type="Proteomes" id="UP000291124">
    <property type="component" value="Chromosome"/>
</dbReference>
<dbReference type="KEGG" id="fnk:E1750_13385"/>
<accession>A0A4P6YGY9</accession>
<reference evidence="2" key="1">
    <citation type="submission" date="2019-03" db="EMBL/GenBank/DDBJ databases">
        <title>Flavobacterium sp.</title>
        <authorList>
            <person name="Kim H."/>
        </authorList>
    </citation>
    <scope>NUCLEOTIDE SEQUENCE [LARGE SCALE GENOMIC DNA]</scope>
    <source>
        <strain evidence="2">GS13</strain>
    </source>
</reference>
<gene>
    <name evidence="1" type="ORF">E1750_13385</name>
</gene>
<evidence type="ECO:0000313" key="2">
    <source>
        <dbReference type="Proteomes" id="UP000291124"/>
    </source>
</evidence>
<dbReference type="RefSeq" id="WP_133277269.1">
    <property type="nucleotide sequence ID" value="NZ_CP037933.1"/>
</dbReference>
<name>A0A4P6YGY9_9FLAO</name>
<dbReference type="OrthoDB" id="981243at2"/>
<evidence type="ECO:0000313" key="1">
    <source>
        <dbReference type="EMBL" id="QBN19753.1"/>
    </source>
</evidence>
<protein>
    <submittedName>
        <fullName evidence="1">Uncharacterized protein</fullName>
    </submittedName>
</protein>
<dbReference type="EMBL" id="CP037933">
    <property type="protein sequence ID" value="QBN19753.1"/>
    <property type="molecule type" value="Genomic_DNA"/>
</dbReference>